<dbReference type="PANTHER" id="PTHR45953">
    <property type="entry name" value="IDURONATE 2-SULFATASE"/>
    <property type="match status" value="1"/>
</dbReference>
<proteinExistence type="predicted"/>
<keyword evidence="1" id="KW-0479">Metal-binding</keyword>
<evidence type="ECO:0000256" key="1">
    <source>
        <dbReference type="ARBA" id="ARBA00022723"/>
    </source>
</evidence>
<dbReference type="PANTHER" id="PTHR45953:SF1">
    <property type="entry name" value="IDURONATE 2-SULFATASE"/>
    <property type="match status" value="1"/>
</dbReference>
<reference evidence="3" key="2">
    <citation type="submission" date="2020-11" db="EMBL/GenBank/DDBJ databases">
        <authorList>
            <person name="McCartney M.A."/>
            <person name="Auch B."/>
            <person name="Kono T."/>
            <person name="Mallez S."/>
            <person name="Becker A."/>
            <person name="Gohl D.M."/>
            <person name="Silverstein K.A.T."/>
            <person name="Koren S."/>
            <person name="Bechman K.B."/>
            <person name="Herman A."/>
            <person name="Abrahante J.E."/>
            <person name="Garbe J."/>
        </authorList>
    </citation>
    <scope>NUCLEOTIDE SEQUENCE</scope>
    <source>
        <strain evidence="3">Duluth1</strain>
        <tissue evidence="3">Whole animal</tissue>
    </source>
</reference>
<evidence type="ECO:0000313" key="4">
    <source>
        <dbReference type="Proteomes" id="UP000828390"/>
    </source>
</evidence>
<dbReference type="AlphaFoldDB" id="A0A9D3YCL7"/>
<dbReference type="SUPFAM" id="SSF53649">
    <property type="entry name" value="Alkaline phosphatase-like"/>
    <property type="match status" value="1"/>
</dbReference>
<gene>
    <name evidence="3" type="ORF">DPMN_085553</name>
</gene>
<dbReference type="Gene3D" id="3.40.720.10">
    <property type="entry name" value="Alkaline Phosphatase, subunit A"/>
    <property type="match status" value="1"/>
</dbReference>
<sequence length="197" mass="22522">MAQMSGKLVEIVQLFRSISNNMVIPLLDLEKSSSLEKHETWSEPFFRGTKTFEDKKHSWNAITDQLVKKQRHLIDQQLADCTVKTLRTLAPQAVAGTQSFFIATGFYKPHFPFVFPESFLGHCRDVELPSNSYAPREMPTIVWSPYMELNSYADIRKLRVSSAMNAPFLDEVAIDLRRAYYATVSYTDSLVGQVFAE</sequence>
<dbReference type="GO" id="GO:0004423">
    <property type="term" value="F:iduronate-2-sulfatase activity"/>
    <property type="evidence" value="ECO:0007669"/>
    <property type="project" value="TreeGrafter"/>
</dbReference>
<protein>
    <submittedName>
        <fullName evidence="3">Uncharacterized protein</fullName>
    </submittedName>
</protein>
<evidence type="ECO:0000313" key="3">
    <source>
        <dbReference type="EMBL" id="KAH3698038.1"/>
    </source>
</evidence>
<name>A0A9D3YCL7_DREPO</name>
<organism evidence="3 4">
    <name type="scientific">Dreissena polymorpha</name>
    <name type="common">Zebra mussel</name>
    <name type="synonym">Mytilus polymorpha</name>
    <dbReference type="NCBI Taxonomy" id="45954"/>
    <lineage>
        <taxon>Eukaryota</taxon>
        <taxon>Metazoa</taxon>
        <taxon>Spiralia</taxon>
        <taxon>Lophotrochozoa</taxon>
        <taxon>Mollusca</taxon>
        <taxon>Bivalvia</taxon>
        <taxon>Autobranchia</taxon>
        <taxon>Heteroconchia</taxon>
        <taxon>Euheterodonta</taxon>
        <taxon>Imparidentia</taxon>
        <taxon>Neoheterodontei</taxon>
        <taxon>Myida</taxon>
        <taxon>Dreissenoidea</taxon>
        <taxon>Dreissenidae</taxon>
        <taxon>Dreissena</taxon>
    </lineage>
</organism>
<keyword evidence="4" id="KW-1185">Reference proteome</keyword>
<reference evidence="3" key="1">
    <citation type="journal article" date="2019" name="bioRxiv">
        <title>The Genome of the Zebra Mussel, Dreissena polymorpha: A Resource for Invasive Species Research.</title>
        <authorList>
            <person name="McCartney M.A."/>
            <person name="Auch B."/>
            <person name="Kono T."/>
            <person name="Mallez S."/>
            <person name="Zhang Y."/>
            <person name="Obille A."/>
            <person name="Becker A."/>
            <person name="Abrahante J.E."/>
            <person name="Garbe J."/>
            <person name="Badalamenti J.P."/>
            <person name="Herman A."/>
            <person name="Mangelson H."/>
            <person name="Liachko I."/>
            <person name="Sullivan S."/>
            <person name="Sone E.D."/>
            <person name="Koren S."/>
            <person name="Silverstein K.A.T."/>
            <person name="Beckman K.B."/>
            <person name="Gohl D.M."/>
        </authorList>
    </citation>
    <scope>NUCLEOTIDE SEQUENCE</scope>
    <source>
        <strain evidence="3">Duluth1</strain>
        <tissue evidence="3">Whole animal</tissue>
    </source>
</reference>
<comment type="caution">
    <text evidence="3">The sequence shown here is derived from an EMBL/GenBank/DDBJ whole genome shotgun (WGS) entry which is preliminary data.</text>
</comment>
<keyword evidence="2" id="KW-0378">Hydrolase</keyword>
<dbReference type="GO" id="GO:0046872">
    <property type="term" value="F:metal ion binding"/>
    <property type="evidence" value="ECO:0007669"/>
    <property type="project" value="UniProtKB-KW"/>
</dbReference>
<dbReference type="GO" id="GO:0005737">
    <property type="term" value="C:cytoplasm"/>
    <property type="evidence" value="ECO:0007669"/>
    <property type="project" value="TreeGrafter"/>
</dbReference>
<evidence type="ECO:0000256" key="2">
    <source>
        <dbReference type="ARBA" id="ARBA00022801"/>
    </source>
</evidence>
<dbReference type="EMBL" id="JAIWYP010000016">
    <property type="protein sequence ID" value="KAH3698038.1"/>
    <property type="molecule type" value="Genomic_DNA"/>
</dbReference>
<dbReference type="InterPro" id="IPR017850">
    <property type="entry name" value="Alkaline_phosphatase_core_sf"/>
</dbReference>
<accession>A0A9D3YCL7</accession>
<dbReference type="Proteomes" id="UP000828390">
    <property type="component" value="Unassembled WGS sequence"/>
</dbReference>